<dbReference type="EMBL" id="AFBI03000036">
    <property type="protein sequence ID" value="EJW03525.1"/>
    <property type="molecule type" value="Genomic_DNA"/>
</dbReference>
<feature type="region of interest" description="Disordered" evidence="1">
    <location>
        <begin position="444"/>
        <end position="475"/>
    </location>
</feature>
<evidence type="ECO:0000313" key="2">
    <source>
        <dbReference type="EMBL" id="EJW03525.1"/>
    </source>
</evidence>
<evidence type="ECO:0000313" key="3">
    <source>
        <dbReference type="Proteomes" id="UP000003163"/>
    </source>
</evidence>
<comment type="caution">
    <text evidence="2">The sequence shown here is derived from an EMBL/GenBank/DDBJ whole genome shotgun (WGS) entry which is preliminary data.</text>
</comment>
<dbReference type="VEuPathDB" id="MicrosporidiaDB:EDEG_02146"/>
<dbReference type="HOGENOM" id="CLU_574946_0_0_1"/>
<dbReference type="AlphaFoldDB" id="J9DLQ7"/>
<name>J9DLQ7_EDHAE</name>
<feature type="region of interest" description="Disordered" evidence="1">
    <location>
        <begin position="347"/>
        <end position="370"/>
    </location>
</feature>
<protein>
    <submittedName>
        <fullName evidence="2">Uncharacterized protein</fullName>
    </submittedName>
</protein>
<proteinExistence type="predicted"/>
<dbReference type="Proteomes" id="UP000003163">
    <property type="component" value="Unassembled WGS sequence"/>
</dbReference>
<reference evidence="2 3" key="1">
    <citation type="submission" date="2011-08" db="EMBL/GenBank/DDBJ databases">
        <authorList>
            <person name="Liu Z.J."/>
            <person name="Shi F.L."/>
            <person name="Lu J.Q."/>
            <person name="Li M."/>
            <person name="Wang Z.L."/>
        </authorList>
    </citation>
    <scope>NUCLEOTIDE SEQUENCE [LARGE SCALE GENOMIC DNA]</scope>
    <source>
        <strain evidence="2 3">USNM 41457</strain>
    </source>
</reference>
<dbReference type="InParanoid" id="J9DLQ7"/>
<keyword evidence="3" id="KW-1185">Reference proteome</keyword>
<evidence type="ECO:0000256" key="1">
    <source>
        <dbReference type="SAM" id="MobiDB-lite"/>
    </source>
</evidence>
<sequence length="475" mass="55580">MKRKQMLINENMNVEVVDFIEKVMCLLGEKDINITDFLFEKGGKYVSSRSILDQVVKNEENTSSFHKKNIESNFYTFKATPIDLDNLKSRKANLFVQTQKKELGKINSQHQVKMMEIETTLIPEKIKNSLYESCISAEKCEIDSLKEDNGFVLSNVDKSNETNLDANINEKEYKTSCNDDEQNKKNVFLKNLENFKFCKRKQKVLYSPKRSFSFNNADYSNFSCCKEIMFPIFTDKEYRLNKDNHEISKNEFSSSLEEKHFIFVEERNEKNLNEMKNQKFSNFTNKTQRIDRNLMEESNFFDGKNNDFFNISSPEGTKNCLKNLTISVDKNFSQNFLSNEISKTQNETLFDSEREKTNKSSGKGFLGKNGNNQHANFGLDENNNLKFLDGENYMRMEKLDEGNLLSIKGCRCSRKVNYYDKSGFFYEENGFRNLCHKSCMNNKRNHGTRSKTEKSHENEIKNTDTTKKHTLTTIW</sequence>
<reference evidence="3" key="2">
    <citation type="submission" date="2015-07" db="EMBL/GenBank/DDBJ databases">
        <title>Contrasting host-pathogen interactions and genome evolution in two generalist and specialist microsporidian pathogens of mosquitoes.</title>
        <authorList>
            <consortium name="The Broad Institute Genomics Platform"/>
            <consortium name="The Broad Institute Genome Sequencing Center for Infectious Disease"/>
            <person name="Cuomo C.A."/>
            <person name="Sanscrainte N.D."/>
            <person name="Goldberg J.M."/>
            <person name="Heiman D."/>
            <person name="Young S."/>
            <person name="Zeng Q."/>
            <person name="Becnel J.J."/>
            <person name="Birren B.W."/>
        </authorList>
    </citation>
    <scope>NUCLEOTIDE SEQUENCE [LARGE SCALE GENOMIC DNA]</scope>
    <source>
        <strain evidence="3">USNM 41457</strain>
    </source>
</reference>
<gene>
    <name evidence="2" type="ORF">EDEG_02146</name>
</gene>
<organism evidence="2 3">
    <name type="scientific">Edhazardia aedis (strain USNM 41457)</name>
    <name type="common">Microsporidian parasite</name>
    <dbReference type="NCBI Taxonomy" id="1003232"/>
    <lineage>
        <taxon>Eukaryota</taxon>
        <taxon>Fungi</taxon>
        <taxon>Fungi incertae sedis</taxon>
        <taxon>Microsporidia</taxon>
        <taxon>Edhazardia</taxon>
    </lineage>
</organism>
<feature type="compositionally biased region" description="Basic and acidic residues" evidence="1">
    <location>
        <begin position="450"/>
        <end position="467"/>
    </location>
</feature>
<accession>J9DLQ7</accession>